<keyword evidence="4" id="KW-1185">Reference proteome</keyword>
<keyword evidence="1" id="KW-0175">Coiled coil</keyword>
<feature type="compositionally biased region" description="Acidic residues" evidence="2">
    <location>
        <begin position="47"/>
        <end position="68"/>
    </location>
</feature>
<dbReference type="RefSeq" id="XP_007513300.1">
    <property type="nucleotide sequence ID" value="XM_007513238.1"/>
</dbReference>
<dbReference type="EMBL" id="FO082274">
    <property type="protein sequence ID" value="CCO16858.1"/>
    <property type="molecule type" value="Genomic_DNA"/>
</dbReference>
<evidence type="ECO:0000313" key="3">
    <source>
        <dbReference type="EMBL" id="CCO16858.1"/>
    </source>
</evidence>
<feature type="region of interest" description="Disordered" evidence="2">
    <location>
        <begin position="46"/>
        <end position="88"/>
    </location>
</feature>
<dbReference type="GeneID" id="19015654"/>
<feature type="compositionally biased region" description="Acidic residues" evidence="2">
    <location>
        <begin position="350"/>
        <end position="365"/>
    </location>
</feature>
<dbReference type="OrthoDB" id="498669at2759"/>
<feature type="region of interest" description="Disordered" evidence="2">
    <location>
        <begin position="93"/>
        <end position="112"/>
    </location>
</feature>
<evidence type="ECO:0000256" key="2">
    <source>
        <dbReference type="SAM" id="MobiDB-lite"/>
    </source>
</evidence>
<proteinExistence type="predicted"/>
<feature type="compositionally biased region" description="Basic and acidic residues" evidence="2">
    <location>
        <begin position="316"/>
        <end position="349"/>
    </location>
</feature>
<evidence type="ECO:0000256" key="1">
    <source>
        <dbReference type="SAM" id="Coils"/>
    </source>
</evidence>
<feature type="coiled-coil region" evidence="1">
    <location>
        <begin position="187"/>
        <end position="218"/>
    </location>
</feature>
<evidence type="ECO:0000313" key="4">
    <source>
        <dbReference type="Proteomes" id="UP000198341"/>
    </source>
</evidence>
<feature type="region of interest" description="Disordered" evidence="2">
    <location>
        <begin position="310"/>
        <end position="365"/>
    </location>
</feature>
<feature type="compositionally biased region" description="Low complexity" evidence="2">
    <location>
        <begin position="78"/>
        <end position="87"/>
    </location>
</feature>
<reference evidence="3 4" key="1">
    <citation type="submission" date="2011-10" db="EMBL/GenBank/DDBJ databases">
        <authorList>
            <person name="Genoscope - CEA"/>
        </authorList>
    </citation>
    <scope>NUCLEOTIDE SEQUENCE [LARGE SCALE GENOMIC DNA]</scope>
    <source>
        <strain evidence="3 4">RCC 1105</strain>
    </source>
</reference>
<sequence>MLAFTTTRSTALPFQKTIKTLKKTIREKAAYANKYKSKTTTTTFALADEDEDEFNVDDGKEDEDDDQAFIDSFERDGSATSSSSSSTYPLRVKSIDALSSTTTPRKKTQREIEAQTIEDANGFHAPWSQYELRVEEDDDDETTPWEEHMKEVMGKKANWPCWDFSKPEEEYEPEPEFVSFQKPPEKYDAFEEKARLYKERVKKERAQAMKEKEEKIQQFRYLSQDGDIRLRDKKTVDESEWDHEKIVELINFDPKERRRMMQSSVEVYDPRFPYDFGECPDPPEDTLDFLYKIGRLCVDDEWEDRKWIEMTGEPTPKFDDLDLDKEEQKEELGLEEMREEKLMKAKDIGFDDDDDDEEEKEEEEE</sequence>
<dbReference type="Proteomes" id="UP000198341">
    <property type="component" value="Chromosome 5"/>
</dbReference>
<protein>
    <submittedName>
        <fullName evidence="3">Uncharacterized protein</fullName>
    </submittedName>
</protein>
<dbReference type="KEGG" id="bpg:Bathy05g01510"/>
<dbReference type="AlphaFoldDB" id="K8F5M6"/>
<gene>
    <name evidence="3" type="ORF">Bathy05g01510</name>
</gene>
<organism evidence="3 4">
    <name type="scientific">Bathycoccus prasinos</name>
    <dbReference type="NCBI Taxonomy" id="41875"/>
    <lineage>
        <taxon>Eukaryota</taxon>
        <taxon>Viridiplantae</taxon>
        <taxon>Chlorophyta</taxon>
        <taxon>Mamiellophyceae</taxon>
        <taxon>Mamiellales</taxon>
        <taxon>Bathycoccaceae</taxon>
        <taxon>Bathycoccus</taxon>
    </lineage>
</organism>
<name>K8F5M6_9CHLO</name>
<accession>K8F5M6</accession>